<dbReference type="PROSITE" id="PS01117">
    <property type="entry name" value="HTH_MARR_1"/>
    <property type="match status" value="1"/>
</dbReference>
<name>A0ABV2Q3P3_9BURK</name>
<evidence type="ECO:0000313" key="7">
    <source>
        <dbReference type="Proteomes" id="UP001549320"/>
    </source>
</evidence>
<dbReference type="InterPro" id="IPR000835">
    <property type="entry name" value="HTH_MarR-typ"/>
</dbReference>
<gene>
    <name evidence="6" type="ORF">ABIE13_000724</name>
</gene>
<sequence>MTASPLSDQENVCSNEDVPEDVPEDEGLSLPFVDDYLSALLAQASNLISTEFHREVQLAGFSVTEWRILASLTGQPGISIGGLAQISVSKQPTITRLLDRMEARGYVERFAHGTDRRVTMVRITEAGGTIVASLIQKAKEHERRVLQPFGLKRAEALKVTLRRIIELHRLPG</sequence>
<keyword evidence="3" id="KW-0804">Transcription</keyword>
<dbReference type="PANTHER" id="PTHR42756">
    <property type="entry name" value="TRANSCRIPTIONAL REGULATOR, MARR"/>
    <property type="match status" value="1"/>
</dbReference>
<dbReference type="PANTHER" id="PTHR42756:SF1">
    <property type="entry name" value="TRANSCRIPTIONAL REPRESSOR OF EMRAB OPERON"/>
    <property type="match status" value="1"/>
</dbReference>
<evidence type="ECO:0000256" key="2">
    <source>
        <dbReference type="ARBA" id="ARBA00023125"/>
    </source>
</evidence>
<keyword evidence="2 6" id="KW-0238">DNA-binding</keyword>
<proteinExistence type="predicted"/>
<accession>A0ABV2Q3P3</accession>
<dbReference type="Proteomes" id="UP001549320">
    <property type="component" value="Unassembled WGS sequence"/>
</dbReference>
<dbReference type="Pfam" id="PF01047">
    <property type="entry name" value="MarR"/>
    <property type="match status" value="1"/>
</dbReference>
<dbReference type="EMBL" id="JBEPSH010000001">
    <property type="protein sequence ID" value="MET4575627.1"/>
    <property type="molecule type" value="Genomic_DNA"/>
</dbReference>
<dbReference type="InterPro" id="IPR023187">
    <property type="entry name" value="Tscrpt_reg_MarR-type_CS"/>
</dbReference>
<evidence type="ECO:0000256" key="3">
    <source>
        <dbReference type="ARBA" id="ARBA00023163"/>
    </source>
</evidence>
<dbReference type="SMART" id="SM00347">
    <property type="entry name" value="HTH_MARR"/>
    <property type="match status" value="1"/>
</dbReference>
<evidence type="ECO:0000313" key="6">
    <source>
        <dbReference type="EMBL" id="MET4575627.1"/>
    </source>
</evidence>
<keyword evidence="1" id="KW-0805">Transcription regulation</keyword>
<protein>
    <submittedName>
        <fullName evidence="6">DNA-binding MarR family transcriptional regulator</fullName>
    </submittedName>
</protein>
<dbReference type="InterPro" id="IPR036390">
    <property type="entry name" value="WH_DNA-bd_sf"/>
</dbReference>
<dbReference type="GO" id="GO:0003677">
    <property type="term" value="F:DNA binding"/>
    <property type="evidence" value="ECO:0007669"/>
    <property type="project" value="UniProtKB-KW"/>
</dbReference>
<keyword evidence="7" id="KW-1185">Reference proteome</keyword>
<dbReference type="SUPFAM" id="SSF46785">
    <property type="entry name" value="Winged helix' DNA-binding domain"/>
    <property type="match status" value="1"/>
</dbReference>
<feature type="domain" description="HTH marR-type" evidence="5">
    <location>
        <begin position="34"/>
        <end position="166"/>
    </location>
</feature>
<evidence type="ECO:0000256" key="1">
    <source>
        <dbReference type="ARBA" id="ARBA00023015"/>
    </source>
</evidence>
<dbReference type="Gene3D" id="1.10.10.10">
    <property type="entry name" value="Winged helix-like DNA-binding domain superfamily/Winged helix DNA-binding domain"/>
    <property type="match status" value="1"/>
</dbReference>
<dbReference type="PROSITE" id="PS50995">
    <property type="entry name" value="HTH_MARR_2"/>
    <property type="match status" value="1"/>
</dbReference>
<dbReference type="PRINTS" id="PR00598">
    <property type="entry name" value="HTHMARR"/>
</dbReference>
<evidence type="ECO:0000259" key="5">
    <source>
        <dbReference type="PROSITE" id="PS50995"/>
    </source>
</evidence>
<evidence type="ECO:0000256" key="4">
    <source>
        <dbReference type="SAM" id="MobiDB-lite"/>
    </source>
</evidence>
<dbReference type="RefSeq" id="WP_354441177.1">
    <property type="nucleotide sequence ID" value="NZ_JBEPSH010000001.1"/>
</dbReference>
<comment type="caution">
    <text evidence="6">The sequence shown here is derived from an EMBL/GenBank/DDBJ whole genome shotgun (WGS) entry which is preliminary data.</text>
</comment>
<reference evidence="6 7" key="1">
    <citation type="submission" date="2024-06" db="EMBL/GenBank/DDBJ databases">
        <title>Sorghum-associated microbial communities from plants grown in Nebraska, USA.</title>
        <authorList>
            <person name="Schachtman D."/>
        </authorList>
    </citation>
    <scope>NUCLEOTIDE SEQUENCE [LARGE SCALE GENOMIC DNA]</scope>
    <source>
        <strain evidence="6 7">2709</strain>
    </source>
</reference>
<dbReference type="InterPro" id="IPR036388">
    <property type="entry name" value="WH-like_DNA-bd_sf"/>
</dbReference>
<organism evidence="6 7">
    <name type="scientific">Ottowia thiooxydans</name>
    <dbReference type="NCBI Taxonomy" id="219182"/>
    <lineage>
        <taxon>Bacteria</taxon>
        <taxon>Pseudomonadati</taxon>
        <taxon>Pseudomonadota</taxon>
        <taxon>Betaproteobacteria</taxon>
        <taxon>Burkholderiales</taxon>
        <taxon>Comamonadaceae</taxon>
        <taxon>Ottowia</taxon>
    </lineage>
</organism>
<feature type="compositionally biased region" description="Polar residues" evidence="4">
    <location>
        <begin position="1"/>
        <end position="14"/>
    </location>
</feature>
<feature type="region of interest" description="Disordered" evidence="4">
    <location>
        <begin position="1"/>
        <end position="25"/>
    </location>
</feature>